<dbReference type="OrthoDB" id="5828847at2"/>
<dbReference type="AlphaFoldDB" id="A0A3S9HHQ5"/>
<gene>
    <name evidence="1" type="ORF">EJN92_06075</name>
</gene>
<evidence type="ECO:0000313" key="1">
    <source>
        <dbReference type="EMBL" id="AZP11606.1"/>
    </source>
</evidence>
<dbReference type="Proteomes" id="UP000275663">
    <property type="component" value="Chromosome"/>
</dbReference>
<organism evidence="1 2">
    <name type="scientific">Undibacterium parvum</name>
    <dbReference type="NCBI Taxonomy" id="401471"/>
    <lineage>
        <taxon>Bacteria</taxon>
        <taxon>Pseudomonadati</taxon>
        <taxon>Pseudomonadota</taxon>
        <taxon>Betaproteobacteria</taxon>
        <taxon>Burkholderiales</taxon>
        <taxon>Oxalobacteraceae</taxon>
        <taxon>Undibacterium</taxon>
    </lineage>
</organism>
<dbReference type="InterPro" id="IPR021250">
    <property type="entry name" value="DUF2789"/>
</dbReference>
<dbReference type="InterPro" id="IPR038086">
    <property type="entry name" value="DUF2789_sf"/>
</dbReference>
<dbReference type="Gene3D" id="1.10.10.1130">
    <property type="entry name" value="Uncharacterised protein PF10982, DUF2789"/>
    <property type="match status" value="1"/>
</dbReference>
<accession>A0A3S9HHQ5</accession>
<dbReference type="KEGG" id="upv:EJN92_06075"/>
<name>A0A3S9HHQ5_9BURK</name>
<dbReference type="EMBL" id="CP034464">
    <property type="protein sequence ID" value="AZP11606.1"/>
    <property type="molecule type" value="Genomic_DNA"/>
</dbReference>
<dbReference type="Pfam" id="PF10982">
    <property type="entry name" value="DUF2789"/>
    <property type="match status" value="1"/>
</dbReference>
<sequence length="81" mass="9108">MKQPQRHFHQLFEQLGLANDAAGINKFILQHTPLSAEIRLADAPFWNAAQSAFLHEALLQDADWAVLVDQLSLAFRAEQIA</sequence>
<keyword evidence="2" id="KW-1185">Reference proteome</keyword>
<protein>
    <submittedName>
        <fullName evidence="1">DUF2789 domain-containing protein</fullName>
    </submittedName>
</protein>
<dbReference type="RefSeq" id="WP_126126991.1">
    <property type="nucleotide sequence ID" value="NZ_CP034464.1"/>
</dbReference>
<reference evidence="1 2" key="1">
    <citation type="journal article" date="2011" name="Int. J. Syst. Evol. Microbiol.">
        <title>Description of Undibacterium oligocarboniphilum sp. nov., isolated from purified water, and Undibacterium pigrum strain CCUG 49012 as the type strain of Undibacterium parvum sp. nov., and emended descriptions of the genus Undibacterium and the species Undibacterium pigrum.</title>
        <authorList>
            <person name="Eder W."/>
            <person name="Wanner G."/>
            <person name="Ludwig W."/>
            <person name="Busse H.J."/>
            <person name="Ziemke-Kageler F."/>
            <person name="Lang E."/>
        </authorList>
    </citation>
    <scope>NUCLEOTIDE SEQUENCE [LARGE SCALE GENOMIC DNA]</scope>
    <source>
        <strain evidence="1 2">DSM 23061</strain>
    </source>
</reference>
<evidence type="ECO:0000313" key="2">
    <source>
        <dbReference type="Proteomes" id="UP000275663"/>
    </source>
</evidence>
<proteinExistence type="predicted"/>